<proteinExistence type="predicted"/>
<protein>
    <submittedName>
        <fullName evidence="1">Uncharacterized protein</fullName>
    </submittedName>
</protein>
<keyword evidence="2" id="KW-1185">Reference proteome</keyword>
<evidence type="ECO:0000313" key="1">
    <source>
        <dbReference type="EMBL" id="TFK32863.1"/>
    </source>
</evidence>
<dbReference type="EMBL" id="ML213661">
    <property type="protein sequence ID" value="TFK32863.1"/>
    <property type="molecule type" value="Genomic_DNA"/>
</dbReference>
<dbReference type="AlphaFoldDB" id="A0A5C3LKR6"/>
<dbReference type="STRING" id="68775.A0A5C3LKR6"/>
<sequence length="223" mass="25487">MIQDDLQIKRRAPIEVRRLDVQTPDMPHGAIALPSAHTAFPSAVLILHQSPCQPPRLHRPTDLHELTRFIPDCAVVRFLPLMEVLIPNAPYAQKSVAKESNQSVSPPQEHVSFYWIFFNRSHTPPLDIDIPRQLFNGKSQECLQLFVDALRKYYGLNFQPGRVEFWVPRECLAYNKAPRNGWPTTISDFETAFQKVRRRTSLATALAGQQLEDDDAVHLIDTV</sequence>
<dbReference type="Proteomes" id="UP000308652">
    <property type="component" value="Unassembled WGS sequence"/>
</dbReference>
<reference evidence="1 2" key="1">
    <citation type="journal article" date="2019" name="Nat. Ecol. Evol.">
        <title>Megaphylogeny resolves global patterns of mushroom evolution.</title>
        <authorList>
            <person name="Varga T."/>
            <person name="Krizsan K."/>
            <person name="Foldi C."/>
            <person name="Dima B."/>
            <person name="Sanchez-Garcia M."/>
            <person name="Sanchez-Ramirez S."/>
            <person name="Szollosi G.J."/>
            <person name="Szarkandi J.G."/>
            <person name="Papp V."/>
            <person name="Albert L."/>
            <person name="Andreopoulos W."/>
            <person name="Angelini C."/>
            <person name="Antonin V."/>
            <person name="Barry K.W."/>
            <person name="Bougher N.L."/>
            <person name="Buchanan P."/>
            <person name="Buyck B."/>
            <person name="Bense V."/>
            <person name="Catcheside P."/>
            <person name="Chovatia M."/>
            <person name="Cooper J."/>
            <person name="Damon W."/>
            <person name="Desjardin D."/>
            <person name="Finy P."/>
            <person name="Geml J."/>
            <person name="Haridas S."/>
            <person name="Hughes K."/>
            <person name="Justo A."/>
            <person name="Karasinski D."/>
            <person name="Kautmanova I."/>
            <person name="Kiss B."/>
            <person name="Kocsube S."/>
            <person name="Kotiranta H."/>
            <person name="LaButti K.M."/>
            <person name="Lechner B.E."/>
            <person name="Liimatainen K."/>
            <person name="Lipzen A."/>
            <person name="Lukacs Z."/>
            <person name="Mihaltcheva S."/>
            <person name="Morgado L.N."/>
            <person name="Niskanen T."/>
            <person name="Noordeloos M.E."/>
            <person name="Ohm R.A."/>
            <person name="Ortiz-Santana B."/>
            <person name="Ovrebo C."/>
            <person name="Racz N."/>
            <person name="Riley R."/>
            <person name="Savchenko A."/>
            <person name="Shiryaev A."/>
            <person name="Soop K."/>
            <person name="Spirin V."/>
            <person name="Szebenyi C."/>
            <person name="Tomsovsky M."/>
            <person name="Tulloss R.E."/>
            <person name="Uehling J."/>
            <person name="Grigoriev I.V."/>
            <person name="Vagvolgyi C."/>
            <person name="Papp T."/>
            <person name="Martin F.M."/>
            <person name="Miettinen O."/>
            <person name="Hibbett D.S."/>
            <person name="Nagy L.G."/>
        </authorList>
    </citation>
    <scope>NUCLEOTIDE SEQUENCE [LARGE SCALE GENOMIC DNA]</scope>
    <source>
        <strain evidence="1 2">CBS 166.37</strain>
    </source>
</reference>
<organism evidence="1 2">
    <name type="scientific">Crucibulum laeve</name>
    <dbReference type="NCBI Taxonomy" id="68775"/>
    <lineage>
        <taxon>Eukaryota</taxon>
        <taxon>Fungi</taxon>
        <taxon>Dikarya</taxon>
        <taxon>Basidiomycota</taxon>
        <taxon>Agaricomycotina</taxon>
        <taxon>Agaricomycetes</taxon>
        <taxon>Agaricomycetidae</taxon>
        <taxon>Agaricales</taxon>
        <taxon>Agaricineae</taxon>
        <taxon>Nidulariaceae</taxon>
        <taxon>Crucibulum</taxon>
    </lineage>
</organism>
<gene>
    <name evidence="1" type="ORF">BDQ12DRAFT_728278</name>
</gene>
<name>A0A5C3LKR6_9AGAR</name>
<evidence type="ECO:0000313" key="2">
    <source>
        <dbReference type="Proteomes" id="UP000308652"/>
    </source>
</evidence>
<accession>A0A5C3LKR6</accession>